<dbReference type="Proteomes" id="UP000295507">
    <property type="component" value="Unassembled WGS sequence"/>
</dbReference>
<comment type="caution">
    <text evidence="2">The sequence shown here is derived from an EMBL/GenBank/DDBJ whole genome shotgun (WGS) entry which is preliminary data.</text>
</comment>
<evidence type="ECO:0000313" key="4">
    <source>
        <dbReference type="Proteomes" id="UP000295547"/>
    </source>
</evidence>
<dbReference type="EMBL" id="SMBJ01000002">
    <property type="protein sequence ID" value="TCU28900.1"/>
    <property type="molecule type" value="Genomic_DNA"/>
</dbReference>
<organism evidence="2 3">
    <name type="scientific">Rhizobium azibense</name>
    <dbReference type="NCBI Taxonomy" id="1136135"/>
    <lineage>
        <taxon>Bacteria</taxon>
        <taxon>Pseudomonadati</taxon>
        <taxon>Pseudomonadota</taxon>
        <taxon>Alphaproteobacteria</taxon>
        <taxon>Hyphomicrobiales</taxon>
        <taxon>Rhizobiaceae</taxon>
        <taxon>Rhizobium/Agrobacterium group</taxon>
        <taxon>Rhizobium</taxon>
    </lineage>
</organism>
<gene>
    <name evidence="2" type="ORF">EV129_11483</name>
    <name evidence="1" type="ORF">EV130_10279</name>
</gene>
<protein>
    <submittedName>
        <fullName evidence="2">LmbE family N-acetylglucosaminyl deacetylase</fullName>
    </submittedName>
</protein>
<dbReference type="SUPFAM" id="SSF102588">
    <property type="entry name" value="LmbE-like"/>
    <property type="match status" value="1"/>
</dbReference>
<reference evidence="3 4" key="1">
    <citation type="submission" date="2019-03" db="EMBL/GenBank/DDBJ databases">
        <title>Genomic Encyclopedia of Type Strains, Phase IV (KMG-V): Genome sequencing to study the core and pangenomes of soil and plant-associated prokaryotes.</title>
        <authorList>
            <person name="Whitman W."/>
        </authorList>
    </citation>
    <scope>NUCLEOTIDE SEQUENCE [LARGE SCALE GENOMIC DNA]</scope>
    <source>
        <strain evidence="1 4">Gr42</strain>
        <strain evidence="2 3">IE4868</strain>
    </source>
</reference>
<evidence type="ECO:0000313" key="3">
    <source>
        <dbReference type="Proteomes" id="UP000295507"/>
    </source>
</evidence>
<dbReference type="InterPro" id="IPR024078">
    <property type="entry name" value="LmbE-like_dom_sf"/>
</dbReference>
<keyword evidence="4" id="KW-1185">Reference proteome</keyword>
<name>A0A4R3RFS0_9HYPH</name>
<dbReference type="InterPro" id="IPR003737">
    <property type="entry name" value="GlcNAc_PI_deacetylase-related"/>
</dbReference>
<dbReference type="PANTHER" id="PTHR12993">
    <property type="entry name" value="N-ACETYLGLUCOSAMINYL-PHOSPHATIDYLINOSITOL DE-N-ACETYLASE-RELATED"/>
    <property type="match status" value="1"/>
</dbReference>
<dbReference type="AlphaFoldDB" id="A0A4R3RFS0"/>
<dbReference type="Proteomes" id="UP000295547">
    <property type="component" value="Unassembled WGS sequence"/>
</dbReference>
<dbReference type="Gene3D" id="3.40.50.10320">
    <property type="entry name" value="LmbE-like"/>
    <property type="match status" value="1"/>
</dbReference>
<sequence length="251" mass="27571">MVSSISVTSLYERGDKKPMEKGCERMLSDVFGRTLVIAPHADDEVLGAGGTIARLASEGAEVRIVIVTEGKPPQYPSEAVSRLRDEARLAHAILGVGKTDWMGFPAAGLAETAVSDLNRSLFEIMTAYSPQTLLLPFVGDMHVDHQIVFTSALVAARPHQEQYPRLILAYETLSETNWNAAYVTPSFVPHVFIDIEEHLETKLEAMSAFQSQLRPPPHERAIETLRALATLRGATVFSQAAEAFVMVRQVL</sequence>
<accession>A0A4R3RFS0</accession>
<proteinExistence type="predicted"/>
<evidence type="ECO:0000313" key="1">
    <source>
        <dbReference type="EMBL" id="TCU28900.1"/>
    </source>
</evidence>
<dbReference type="EMBL" id="SMBK01000014">
    <property type="protein sequence ID" value="TCU33841.1"/>
    <property type="molecule type" value="Genomic_DNA"/>
</dbReference>
<dbReference type="PANTHER" id="PTHR12993:SF29">
    <property type="entry name" value="BLR3841 PROTEIN"/>
    <property type="match status" value="1"/>
</dbReference>
<dbReference type="Pfam" id="PF02585">
    <property type="entry name" value="PIG-L"/>
    <property type="match status" value="1"/>
</dbReference>
<dbReference type="GO" id="GO:0016811">
    <property type="term" value="F:hydrolase activity, acting on carbon-nitrogen (but not peptide) bonds, in linear amides"/>
    <property type="evidence" value="ECO:0007669"/>
    <property type="project" value="TreeGrafter"/>
</dbReference>
<evidence type="ECO:0000313" key="2">
    <source>
        <dbReference type="EMBL" id="TCU33841.1"/>
    </source>
</evidence>